<accession>A0AAE0BKT4</accession>
<feature type="transmembrane region" description="Helical" evidence="6">
    <location>
        <begin position="109"/>
        <end position="131"/>
    </location>
</feature>
<dbReference type="InterPro" id="IPR050307">
    <property type="entry name" value="Sterol_Desaturase_Related"/>
</dbReference>
<evidence type="ECO:0000313" key="9">
    <source>
        <dbReference type="EMBL" id="KAK3238307.1"/>
    </source>
</evidence>
<name>A0AAE0BKT4_9CHLO</name>
<proteinExistence type="inferred from homology"/>
<dbReference type="Pfam" id="PF04116">
    <property type="entry name" value="FA_hydroxylase"/>
    <property type="match status" value="1"/>
</dbReference>
<keyword evidence="3 6" id="KW-0812">Transmembrane</keyword>
<keyword evidence="7" id="KW-0732">Signal</keyword>
<gene>
    <name evidence="9" type="ORF">CYMTET_51671</name>
</gene>
<feature type="transmembrane region" description="Helical" evidence="6">
    <location>
        <begin position="192"/>
        <end position="213"/>
    </location>
</feature>
<evidence type="ECO:0000256" key="1">
    <source>
        <dbReference type="ARBA" id="ARBA00004370"/>
    </source>
</evidence>
<evidence type="ECO:0000256" key="2">
    <source>
        <dbReference type="ARBA" id="ARBA00009324"/>
    </source>
</evidence>
<keyword evidence="5 6" id="KW-0472">Membrane</keyword>
<dbReference type="PANTHER" id="PTHR11863">
    <property type="entry name" value="STEROL DESATURASE"/>
    <property type="match status" value="1"/>
</dbReference>
<evidence type="ECO:0000259" key="8">
    <source>
        <dbReference type="Pfam" id="PF04116"/>
    </source>
</evidence>
<comment type="similarity">
    <text evidence="2">Belongs to the sterol desaturase family.</text>
</comment>
<feature type="domain" description="Fatty acid hydroxylase" evidence="8">
    <location>
        <begin position="201"/>
        <end position="330"/>
    </location>
</feature>
<evidence type="ECO:0000256" key="3">
    <source>
        <dbReference type="ARBA" id="ARBA00022692"/>
    </source>
</evidence>
<evidence type="ECO:0000256" key="6">
    <source>
        <dbReference type="SAM" id="Phobius"/>
    </source>
</evidence>
<dbReference type="GO" id="GO:0016020">
    <property type="term" value="C:membrane"/>
    <property type="evidence" value="ECO:0007669"/>
    <property type="project" value="UniProtKB-SubCell"/>
</dbReference>
<evidence type="ECO:0000256" key="7">
    <source>
        <dbReference type="SAM" id="SignalP"/>
    </source>
</evidence>
<dbReference type="GO" id="GO:0008610">
    <property type="term" value="P:lipid biosynthetic process"/>
    <property type="evidence" value="ECO:0007669"/>
    <property type="project" value="InterPro"/>
</dbReference>
<feature type="signal peptide" evidence="7">
    <location>
        <begin position="1"/>
        <end position="23"/>
    </location>
</feature>
<dbReference type="EMBL" id="LGRX02034261">
    <property type="protein sequence ID" value="KAK3238307.1"/>
    <property type="molecule type" value="Genomic_DNA"/>
</dbReference>
<organism evidence="9 10">
    <name type="scientific">Cymbomonas tetramitiformis</name>
    <dbReference type="NCBI Taxonomy" id="36881"/>
    <lineage>
        <taxon>Eukaryota</taxon>
        <taxon>Viridiplantae</taxon>
        <taxon>Chlorophyta</taxon>
        <taxon>Pyramimonadophyceae</taxon>
        <taxon>Pyramimonadales</taxon>
        <taxon>Pyramimonadaceae</taxon>
        <taxon>Cymbomonas</taxon>
    </lineage>
</organism>
<dbReference type="AlphaFoldDB" id="A0AAE0BKT4"/>
<keyword evidence="4 6" id="KW-1133">Transmembrane helix</keyword>
<feature type="chain" id="PRO_5042018015" description="Fatty acid hydroxylase domain-containing protein" evidence="7">
    <location>
        <begin position="24"/>
        <end position="342"/>
    </location>
</feature>
<comment type="caution">
    <text evidence="9">The sequence shown here is derived from an EMBL/GenBank/DDBJ whole genome shotgun (WGS) entry which is preliminary data.</text>
</comment>
<dbReference type="GO" id="GO:0005506">
    <property type="term" value="F:iron ion binding"/>
    <property type="evidence" value="ECO:0007669"/>
    <property type="project" value="InterPro"/>
</dbReference>
<dbReference type="InterPro" id="IPR006694">
    <property type="entry name" value="Fatty_acid_hydroxylase"/>
</dbReference>
<evidence type="ECO:0000313" key="10">
    <source>
        <dbReference type="Proteomes" id="UP001190700"/>
    </source>
</evidence>
<comment type="subcellular location">
    <subcellularLocation>
        <location evidence="1">Membrane</location>
    </subcellularLocation>
</comment>
<dbReference type="Proteomes" id="UP001190700">
    <property type="component" value="Unassembled WGS sequence"/>
</dbReference>
<keyword evidence="10" id="KW-1185">Reference proteome</keyword>
<evidence type="ECO:0000256" key="4">
    <source>
        <dbReference type="ARBA" id="ARBA00022989"/>
    </source>
</evidence>
<reference evidence="9 10" key="1">
    <citation type="journal article" date="2015" name="Genome Biol. Evol.">
        <title>Comparative Genomics of a Bacterivorous Green Alga Reveals Evolutionary Causalities and Consequences of Phago-Mixotrophic Mode of Nutrition.</title>
        <authorList>
            <person name="Burns J.A."/>
            <person name="Paasch A."/>
            <person name="Narechania A."/>
            <person name="Kim E."/>
        </authorList>
    </citation>
    <scope>NUCLEOTIDE SEQUENCE [LARGE SCALE GENOMIC DNA]</scope>
    <source>
        <strain evidence="9 10">PLY_AMNH</strain>
    </source>
</reference>
<dbReference type="GO" id="GO:0016491">
    <property type="term" value="F:oxidoreductase activity"/>
    <property type="evidence" value="ECO:0007669"/>
    <property type="project" value="InterPro"/>
</dbReference>
<evidence type="ECO:0000256" key="5">
    <source>
        <dbReference type="ARBA" id="ARBA00023136"/>
    </source>
</evidence>
<sequence length="342" mass="38872">MRSRRVFVFLMLIGSPLLHGVNATESDFVEAFAVPTPTGDSMANGTALGVTGDLSSLVARLISMLPFGEDADTELQVIEKQIEFKLNLVMWALPPHVRNSLPLFLKSWLANWVLGSLLYLVLGAFWCLFVYKVFKNTKAGVAEENIPAFKDILQQIVVSQQAMPLYTLLPVLTEHMITKGWTLCYARISTHGWTMFLMQFCLYMASVEFGVYWMHRKLHEIKLGYKYLHATHHQYNKNNTLSPYAGLAFNPIDGILQAAPYMWTLYLVPFHFMTQEVLLFGTAVWTTSIHDCVDAGCEPIMGAGYHEIHHTDYKFNYGHYTIFMDKWFGTLRPPPGSKVKAQ</sequence>
<protein>
    <recommendedName>
        <fullName evidence="8">Fatty acid hydroxylase domain-containing protein</fullName>
    </recommendedName>
</protein>